<name>A0AB34J279_PRYPA</name>
<keyword evidence="7" id="KW-1185">Reference proteome</keyword>
<dbReference type="GO" id="GO:0051864">
    <property type="term" value="F:histone H3K36 demethylase activity"/>
    <property type="evidence" value="ECO:0007669"/>
    <property type="project" value="TreeGrafter"/>
</dbReference>
<dbReference type="GO" id="GO:0005506">
    <property type="term" value="F:iron ion binding"/>
    <property type="evidence" value="ECO:0007669"/>
    <property type="project" value="UniProtKB-UniRule"/>
</dbReference>
<dbReference type="AlphaFoldDB" id="A0AB34J279"/>
<dbReference type="GO" id="GO:0005730">
    <property type="term" value="C:nucleolus"/>
    <property type="evidence" value="ECO:0007669"/>
    <property type="project" value="TreeGrafter"/>
</dbReference>
<dbReference type="Gene3D" id="2.60.120.650">
    <property type="entry name" value="Cupin"/>
    <property type="match status" value="1"/>
</dbReference>
<evidence type="ECO:0000313" key="7">
    <source>
        <dbReference type="Proteomes" id="UP001515480"/>
    </source>
</evidence>
<organism evidence="6 7">
    <name type="scientific">Prymnesium parvum</name>
    <name type="common">Toxic golden alga</name>
    <dbReference type="NCBI Taxonomy" id="97485"/>
    <lineage>
        <taxon>Eukaryota</taxon>
        <taxon>Haptista</taxon>
        <taxon>Haptophyta</taxon>
        <taxon>Prymnesiophyceae</taxon>
        <taxon>Prymnesiales</taxon>
        <taxon>Prymnesiaceae</taxon>
        <taxon>Prymnesium</taxon>
    </lineage>
</organism>
<dbReference type="Proteomes" id="UP001515480">
    <property type="component" value="Unassembled WGS sequence"/>
</dbReference>
<proteinExistence type="inferred from homology"/>
<keyword evidence="3" id="KW-0804">Transcription</keyword>
<keyword evidence="1 3" id="KW-0479">Metal-binding</keyword>
<dbReference type="InterPro" id="IPR003347">
    <property type="entry name" value="JmjC_dom"/>
</dbReference>
<dbReference type="SUPFAM" id="SSF51197">
    <property type="entry name" value="Clavaminate synthase-like"/>
    <property type="match status" value="1"/>
</dbReference>
<dbReference type="PANTHER" id="PTHR13096:SF8">
    <property type="entry name" value="RIBOSOMAL OXYGENASE 1"/>
    <property type="match status" value="1"/>
</dbReference>
<evidence type="ECO:0000256" key="4">
    <source>
        <dbReference type="SAM" id="MobiDB-lite"/>
    </source>
</evidence>
<evidence type="ECO:0000256" key="3">
    <source>
        <dbReference type="RuleBase" id="RU366061"/>
    </source>
</evidence>
<dbReference type="EC" id="1.14.11.-" evidence="3"/>
<reference evidence="6 7" key="1">
    <citation type="journal article" date="2024" name="Science">
        <title>Giant polyketide synthase enzymes in the biosynthesis of giant marine polyether toxins.</title>
        <authorList>
            <person name="Fallon T.R."/>
            <person name="Shende V.V."/>
            <person name="Wierzbicki I.H."/>
            <person name="Pendleton A.L."/>
            <person name="Watervoot N.F."/>
            <person name="Auber R.P."/>
            <person name="Gonzalez D.J."/>
            <person name="Wisecaver J.H."/>
            <person name="Moore B.S."/>
        </authorList>
    </citation>
    <scope>NUCLEOTIDE SEQUENCE [LARGE SCALE GENOMIC DNA]</scope>
    <source>
        <strain evidence="6 7">12B1</strain>
    </source>
</reference>
<evidence type="ECO:0000256" key="2">
    <source>
        <dbReference type="ARBA" id="ARBA00023004"/>
    </source>
</evidence>
<sequence>MAHLLLLAPSLLSPTPPRLSRPRARDPSSSLASIRAAPPSDPSLDLADALSAAPAASRALPLSAPPWRHAFRALLSHPSFLADAWARAPFKLDERWPFAVAAFTLDDVAEDVCRLPPAFVAHGVRHAGGVYNKPMPDGFGYADVRAAMEHATVVLLNAGFLVPKLAAVSLAMLEAARLPVWLNVYLSRPGLPLSTQLHTDQQDVLLVQCTGRKRWRVYAPPPPAEAAHLDPFARGKGTDQMARREEDLLLDTVTAPGEVLYIPAGFPHETDTLAAADDEQPSVHLTVGVDTHLWGLSYAKARELALRRKGAAASLGCGAPVRALPAEAWALLHAPLPLGLFAAAHLRPLAAATPPPLVPPPLAAATLRKAVAAELRERMRRAEPARWADDAQLDADADVDGAVEAVLAHHARVLAEQARLYRAAAYGEAEATARARREAIASLMRGMDALDESSAALEAWADGEAEGAARGKAGFGRAAAAGGKAAKKKKR</sequence>
<keyword evidence="3" id="KW-0560">Oxidoreductase</keyword>
<keyword evidence="2 3" id="KW-0408">Iron</keyword>
<feature type="region of interest" description="Disordered" evidence="4">
    <location>
        <begin position="16"/>
        <end position="39"/>
    </location>
</feature>
<protein>
    <recommendedName>
        <fullName evidence="3">Bifunctional lysine-specific demethylase and histidyl-hydroxylase</fullName>
        <ecNumber evidence="3">1.14.11.-</ecNumber>
    </recommendedName>
</protein>
<evidence type="ECO:0000313" key="6">
    <source>
        <dbReference type="EMBL" id="KAL1510666.1"/>
    </source>
</evidence>
<dbReference type="InterPro" id="IPR039994">
    <property type="entry name" value="NO66-like"/>
</dbReference>
<dbReference type="Pfam" id="PF08007">
    <property type="entry name" value="JmjC_2"/>
    <property type="match status" value="1"/>
</dbReference>
<evidence type="ECO:0000259" key="5">
    <source>
        <dbReference type="PROSITE" id="PS51184"/>
    </source>
</evidence>
<keyword evidence="3" id="KW-0805">Transcription regulation</keyword>
<comment type="caution">
    <text evidence="6">The sequence shown here is derived from an EMBL/GenBank/DDBJ whole genome shotgun (WGS) entry which is preliminary data.</text>
</comment>
<feature type="domain" description="JmjC" evidence="5">
    <location>
        <begin position="151"/>
        <end position="306"/>
    </location>
</feature>
<dbReference type="EMBL" id="JBGBPQ010000015">
    <property type="protein sequence ID" value="KAL1510666.1"/>
    <property type="molecule type" value="Genomic_DNA"/>
</dbReference>
<dbReference type="GO" id="GO:0032453">
    <property type="term" value="F:histone H3K4 demethylase activity"/>
    <property type="evidence" value="ECO:0007669"/>
    <property type="project" value="TreeGrafter"/>
</dbReference>
<dbReference type="PROSITE" id="PS51184">
    <property type="entry name" value="JMJC"/>
    <property type="match status" value="1"/>
</dbReference>
<gene>
    <name evidence="6" type="ORF">AB1Y20_006963</name>
</gene>
<comment type="cofactor">
    <cofactor evidence="3">
        <name>Fe(2+)</name>
        <dbReference type="ChEBI" id="CHEBI:29033"/>
    </cofactor>
    <text evidence="3">Binds 1 Fe(2+) ion per subunit.</text>
</comment>
<comment type="function">
    <text evidence="3">Oxygenase that can act as both a histone lysine demethylase and a ribosomal histidine hydroxylase.</text>
</comment>
<comment type="similarity">
    <text evidence="3">Belongs to the ROX family.</text>
</comment>
<accession>A0AB34J279</accession>
<keyword evidence="3" id="KW-0539">Nucleus</keyword>
<keyword evidence="3" id="KW-0223">Dioxygenase</keyword>
<dbReference type="PANTHER" id="PTHR13096">
    <property type="entry name" value="MINA53 MYC INDUCED NUCLEAR ANTIGEN"/>
    <property type="match status" value="1"/>
</dbReference>
<evidence type="ECO:0000256" key="1">
    <source>
        <dbReference type="ARBA" id="ARBA00022723"/>
    </source>
</evidence>
<comment type="subcellular location">
    <subcellularLocation>
        <location evidence="3">Nucleus</location>
    </subcellularLocation>
</comment>